<keyword evidence="1" id="KW-1133">Transmembrane helix</keyword>
<feature type="transmembrane region" description="Helical" evidence="1">
    <location>
        <begin position="155"/>
        <end position="174"/>
    </location>
</feature>
<evidence type="ECO:0000313" key="2">
    <source>
        <dbReference type="EMBL" id="KZS45461.1"/>
    </source>
</evidence>
<name>A0A163HFI6_9BACL</name>
<dbReference type="STRING" id="59843.A3958_05755"/>
<dbReference type="Proteomes" id="UP000076796">
    <property type="component" value="Unassembled WGS sequence"/>
</dbReference>
<feature type="transmembrane region" description="Helical" evidence="1">
    <location>
        <begin position="55"/>
        <end position="72"/>
    </location>
</feature>
<protein>
    <submittedName>
        <fullName evidence="2">Uncharacterized protein</fullName>
    </submittedName>
</protein>
<proteinExistence type="predicted"/>
<feature type="transmembrane region" description="Helical" evidence="1">
    <location>
        <begin position="125"/>
        <end position="143"/>
    </location>
</feature>
<accession>A0A163HFI6</accession>
<evidence type="ECO:0000313" key="3">
    <source>
        <dbReference type="Proteomes" id="UP000076796"/>
    </source>
</evidence>
<keyword evidence="1" id="KW-0472">Membrane</keyword>
<keyword evidence="3" id="KW-1185">Reference proteome</keyword>
<dbReference type="GeneID" id="97553262"/>
<organism evidence="2 3">
    <name type="scientific">Paenibacillus glucanolyticus</name>
    <dbReference type="NCBI Taxonomy" id="59843"/>
    <lineage>
        <taxon>Bacteria</taxon>
        <taxon>Bacillati</taxon>
        <taxon>Bacillota</taxon>
        <taxon>Bacilli</taxon>
        <taxon>Bacillales</taxon>
        <taxon>Paenibacillaceae</taxon>
        <taxon>Paenibacillus</taxon>
    </lineage>
</organism>
<keyword evidence="1" id="KW-0812">Transmembrane</keyword>
<gene>
    <name evidence="2" type="ORF">AWU65_05755</name>
</gene>
<feature type="transmembrane region" description="Helical" evidence="1">
    <location>
        <begin position="87"/>
        <end position="105"/>
    </location>
</feature>
<dbReference type="EMBL" id="LWMH01000001">
    <property type="protein sequence ID" value="KZS45461.1"/>
    <property type="molecule type" value="Genomic_DNA"/>
</dbReference>
<sequence length="183" mass="21053">MRSAWYRILWGLLFVLIDLKVEMVDILPDMLGYLLIASGLWRLQRLNGYFRLGHLSAWLLLVWSAASLFWFPEVAMDSVHMQSVKNLFILLPAVLLHTALIYSICRGIQAHYTGTESELDRKARFRLHLFMAGQLLLLILYPFMLNLDSGDMMSVIFICSLLVMVTEITVLFLVRSAGGEWIE</sequence>
<dbReference type="OrthoDB" id="2596219at2"/>
<dbReference type="RefSeq" id="WP_063477793.1">
    <property type="nucleotide sequence ID" value="NZ_CP147845.1"/>
</dbReference>
<reference evidence="2" key="1">
    <citation type="journal article" date="2016" name="Genome Announc.">
        <title>Draft genomes of two strains of Paenibacillus glucanolyticus with capability to degrade lignocellulose.</title>
        <authorList>
            <person name="Mathews S.L."/>
            <person name="Pawlak J."/>
            <person name="Grunden A.M."/>
        </authorList>
    </citation>
    <scope>NUCLEOTIDE SEQUENCE [LARGE SCALE GENOMIC DNA]</scope>
    <source>
        <strain evidence="2">SLM1</strain>
    </source>
</reference>
<comment type="caution">
    <text evidence="2">The sequence shown here is derived from an EMBL/GenBank/DDBJ whole genome shotgun (WGS) entry which is preliminary data.</text>
</comment>
<evidence type="ECO:0000256" key="1">
    <source>
        <dbReference type="SAM" id="Phobius"/>
    </source>
</evidence>
<dbReference type="AlphaFoldDB" id="A0A163HFI6"/>